<dbReference type="InterPro" id="IPR050107">
    <property type="entry name" value="ABC_carbohydrate_import_ATPase"/>
</dbReference>
<feature type="domain" description="ABC transporter" evidence="10">
    <location>
        <begin position="8"/>
        <end position="245"/>
    </location>
</feature>
<evidence type="ECO:0000256" key="2">
    <source>
        <dbReference type="ARBA" id="ARBA00022448"/>
    </source>
</evidence>
<dbReference type="GO" id="GO:0016887">
    <property type="term" value="F:ATP hydrolysis activity"/>
    <property type="evidence" value="ECO:0007669"/>
    <property type="project" value="InterPro"/>
</dbReference>
<sequence length="502" mass="55358">MAENQVSLEMHGISKSFPGVQALKEVDLILHRGEILGLVGENGAGKSTLMNILTGILHSDTGIITLKGKPVNIENPRQAQIMGISIIHQELSVLPNLTVGQNVFLGREPRLPIHFLVDWKNLYYLAKEHFKKLNLDIDPHILLSELSVAQRQMVEVARALSFKADIVVMDEPTSTLTEMEVKNLFSLIHTLKEQGISIVFISHRLEEIFRIVDRVIVLRDGVLVGSAPISQVDPKQLVMMMVGRELKEMFPKESLPQKEKVLSVKNLKRGKDLKGVSFDLHRGEILGLAGLVGSGRTFVARAIFGADPLEEGEIWIEGKKVQIRSPQEAISYGISFLPEDRKAQGLFLKLPLSSNIAITDMKELSFLGIIIFKKLQELASSFVNKLKIRTPSIFQIVRNLSGGTQQKVVLAKWLALKPKVLILDEPTVGIDVATKAEIHALMNGLAKEGVAILMISSELPEVLGVSDRILVMHEGLISGEFLRQDATQDKIMLCATGGANNG</sequence>
<dbReference type="RefSeq" id="WP_119086565.1">
    <property type="nucleotide sequence ID" value="NZ_QXIY01000047.1"/>
</dbReference>
<keyword evidence="8" id="KW-1278">Translocase</keyword>
<dbReference type="CDD" id="cd03215">
    <property type="entry name" value="ABC_Carb_Monos_II"/>
    <property type="match status" value="1"/>
</dbReference>
<keyword evidence="3" id="KW-1003">Cell membrane</keyword>
<dbReference type="Gene3D" id="3.40.50.300">
    <property type="entry name" value="P-loop containing nucleotide triphosphate hydrolases"/>
    <property type="match status" value="2"/>
</dbReference>
<evidence type="ECO:0000256" key="6">
    <source>
        <dbReference type="ARBA" id="ARBA00022741"/>
    </source>
</evidence>
<accession>A0A398DJ80</accession>
<keyword evidence="5" id="KW-0677">Repeat</keyword>
<proteinExistence type="predicted"/>
<evidence type="ECO:0000259" key="10">
    <source>
        <dbReference type="PROSITE" id="PS50893"/>
    </source>
</evidence>
<dbReference type="InterPro" id="IPR027417">
    <property type="entry name" value="P-loop_NTPase"/>
</dbReference>
<evidence type="ECO:0000256" key="1">
    <source>
        <dbReference type="ARBA" id="ARBA00004202"/>
    </source>
</evidence>
<evidence type="ECO:0000256" key="9">
    <source>
        <dbReference type="ARBA" id="ARBA00023136"/>
    </source>
</evidence>
<dbReference type="PANTHER" id="PTHR43790:SF3">
    <property type="entry name" value="D-ALLOSE IMPORT ATP-BINDING PROTEIN ALSA-RELATED"/>
    <property type="match status" value="1"/>
</dbReference>
<name>A0A398DJ80_9BACT</name>
<dbReference type="PROSITE" id="PS50893">
    <property type="entry name" value="ABC_TRANSPORTER_2"/>
    <property type="match status" value="2"/>
</dbReference>
<keyword evidence="7 11" id="KW-0067">ATP-binding</keyword>
<dbReference type="FunFam" id="3.40.50.300:FF:000127">
    <property type="entry name" value="Ribose import ATP-binding protein RbsA"/>
    <property type="match status" value="1"/>
</dbReference>
<dbReference type="InterPro" id="IPR003439">
    <property type="entry name" value="ABC_transporter-like_ATP-bd"/>
</dbReference>
<keyword evidence="6" id="KW-0547">Nucleotide-binding</keyword>
<keyword evidence="12" id="KW-1185">Reference proteome</keyword>
<dbReference type="GO" id="GO:0005524">
    <property type="term" value="F:ATP binding"/>
    <property type="evidence" value="ECO:0007669"/>
    <property type="project" value="UniProtKB-KW"/>
</dbReference>
<reference evidence="11 12" key="1">
    <citation type="submission" date="2018-09" db="EMBL/GenBank/DDBJ databases">
        <title>Discovery and Ecogenomic Context for Candidatus Cryosericales, a Global Caldiserica Order Active in Thawing Permafrost.</title>
        <authorList>
            <person name="Martinez M.A."/>
            <person name="Woodcroft B.J."/>
            <person name="Ignacio Espinoza J.C."/>
            <person name="Zayed A."/>
            <person name="Singleton C.M."/>
            <person name="Boyd J."/>
            <person name="Li Y.-F."/>
            <person name="Purvine S."/>
            <person name="Maughan H."/>
            <person name="Hodgkins S.B."/>
            <person name="Anderson D."/>
            <person name="Sederholm M."/>
            <person name="Temperton B."/>
            <person name="Saleska S.R."/>
            <person name="Tyson G.W."/>
            <person name="Rich V.I."/>
        </authorList>
    </citation>
    <scope>NUCLEOTIDE SEQUENCE [LARGE SCALE GENOMIC DNA]</scope>
    <source>
        <strain evidence="11 12">SMC1</strain>
    </source>
</reference>
<dbReference type="SUPFAM" id="SSF52540">
    <property type="entry name" value="P-loop containing nucleoside triphosphate hydrolases"/>
    <property type="match status" value="2"/>
</dbReference>
<evidence type="ECO:0000256" key="5">
    <source>
        <dbReference type="ARBA" id="ARBA00022737"/>
    </source>
</evidence>
<evidence type="ECO:0000256" key="7">
    <source>
        <dbReference type="ARBA" id="ARBA00022840"/>
    </source>
</evidence>
<dbReference type="CDD" id="cd03216">
    <property type="entry name" value="ABC_Carb_Monos_I"/>
    <property type="match status" value="1"/>
</dbReference>
<comment type="subcellular location">
    <subcellularLocation>
        <location evidence="1">Cell membrane</location>
        <topology evidence="1">Peripheral membrane protein</topology>
    </subcellularLocation>
</comment>
<feature type="domain" description="ABC transporter" evidence="10">
    <location>
        <begin position="256"/>
        <end position="499"/>
    </location>
</feature>
<dbReference type="Pfam" id="PF00005">
    <property type="entry name" value="ABC_tran"/>
    <property type="match status" value="2"/>
</dbReference>
<evidence type="ECO:0000313" key="11">
    <source>
        <dbReference type="EMBL" id="RIE15622.1"/>
    </source>
</evidence>
<evidence type="ECO:0000256" key="8">
    <source>
        <dbReference type="ARBA" id="ARBA00022967"/>
    </source>
</evidence>
<dbReference type="OrthoDB" id="9771863at2"/>
<gene>
    <name evidence="11" type="ORF">SMC1_09680</name>
</gene>
<dbReference type="GO" id="GO:0005886">
    <property type="term" value="C:plasma membrane"/>
    <property type="evidence" value="ECO:0007669"/>
    <property type="project" value="UniProtKB-SubCell"/>
</dbReference>
<dbReference type="EMBL" id="QXIY01000047">
    <property type="protein sequence ID" value="RIE15622.1"/>
    <property type="molecule type" value="Genomic_DNA"/>
</dbReference>
<keyword evidence="4" id="KW-0762">Sugar transport</keyword>
<protein>
    <submittedName>
        <fullName evidence="11">Sugar ABC transporter ATP-binding protein</fullName>
    </submittedName>
</protein>
<dbReference type="Proteomes" id="UP000266113">
    <property type="component" value="Unassembled WGS sequence"/>
</dbReference>
<comment type="caution">
    <text evidence="11">The sequence shown here is derived from an EMBL/GenBank/DDBJ whole genome shotgun (WGS) entry which is preliminary data.</text>
</comment>
<dbReference type="PANTHER" id="PTHR43790">
    <property type="entry name" value="CARBOHYDRATE TRANSPORT ATP-BINDING PROTEIN MG119-RELATED"/>
    <property type="match status" value="1"/>
</dbReference>
<dbReference type="AlphaFoldDB" id="A0A398DJ80"/>
<evidence type="ECO:0000313" key="12">
    <source>
        <dbReference type="Proteomes" id="UP000266113"/>
    </source>
</evidence>
<dbReference type="InterPro" id="IPR003593">
    <property type="entry name" value="AAA+_ATPase"/>
</dbReference>
<keyword evidence="9" id="KW-0472">Membrane</keyword>
<keyword evidence="2" id="KW-0813">Transport</keyword>
<evidence type="ECO:0000256" key="3">
    <source>
        <dbReference type="ARBA" id="ARBA00022475"/>
    </source>
</evidence>
<evidence type="ECO:0000256" key="4">
    <source>
        <dbReference type="ARBA" id="ARBA00022597"/>
    </source>
</evidence>
<organism evidence="11 12">
    <name type="scientific">Candidatus Cryosericum septentrionale</name>
    <dbReference type="NCBI Taxonomy" id="2290913"/>
    <lineage>
        <taxon>Bacteria</taxon>
        <taxon>Pseudomonadati</taxon>
        <taxon>Caldisericota/Cryosericota group</taxon>
        <taxon>Candidatus Cryosericota</taxon>
        <taxon>Candidatus Cryosericia</taxon>
        <taxon>Candidatus Cryosericales</taxon>
        <taxon>Candidatus Cryosericaceae</taxon>
        <taxon>Candidatus Cryosericum</taxon>
    </lineage>
</organism>
<dbReference type="SMART" id="SM00382">
    <property type="entry name" value="AAA"/>
    <property type="match status" value="2"/>
</dbReference>